<evidence type="ECO:0000259" key="5">
    <source>
        <dbReference type="Pfam" id="PF02668"/>
    </source>
</evidence>
<evidence type="ECO:0000313" key="7">
    <source>
        <dbReference type="Proteomes" id="UP001240150"/>
    </source>
</evidence>
<dbReference type="InterPro" id="IPR042098">
    <property type="entry name" value="TauD-like_sf"/>
</dbReference>
<keyword evidence="4" id="KW-0045">Antibiotic biosynthesis</keyword>
<dbReference type="SUPFAM" id="SSF51197">
    <property type="entry name" value="Clavaminate synthase-like"/>
    <property type="match status" value="1"/>
</dbReference>
<dbReference type="Gene3D" id="3.60.130.10">
    <property type="entry name" value="Clavaminate synthase-like"/>
    <property type="match status" value="1"/>
</dbReference>
<dbReference type="PANTHER" id="PTHR10696:SF56">
    <property type="entry name" value="TAUD_TFDA-LIKE DOMAIN-CONTAINING PROTEIN"/>
    <property type="match status" value="1"/>
</dbReference>
<evidence type="ECO:0000256" key="3">
    <source>
        <dbReference type="ARBA" id="ARBA00023004"/>
    </source>
</evidence>
<dbReference type="Pfam" id="PF02668">
    <property type="entry name" value="TauD"/>
    <property type="match status" value="1"/>
</dbReference>
<dbReference type="RefSeq" id="WP_284915603.1">
    <property type="nucleotide sequence ID" value="NZ_CP126980.1"/>
</dbReference>
<keyword evidence="7" id="KW-1185">Reference proteome</keyword>
<gene>
    <name evidence="6" type="ORF">ACTOB_006423</name>
</gene>
<evidence type="ECO:0000256" key="1">
    <source>
        <dbReference type="ARBA" id="ARBA00001954"/>
    </source>
</evidence>
<protein>
    <submittedName>
        <fullName evidence="6">TauD/TfdA family dioxygenase</fullName>
    </submittedName>
</protein>
<evidence type="ECO:0000256" key="2">
    <source>
        <dbReference type="ARBA" id="ARBA00023002"/>
    </source>
</evidence>
<accession>A0ABY8WBW1</accession>
<dbReference type="GO" id="GO:0051213">
    <property type="term" value="F:dioxygenase activity"/>
    <property type="evidence" value="ECO:0007669"/>
    <property type="project" value="UniProtKB-KW"/>
</dbReference>
<keyword evidence="6" id="KW-0223">Dioxygenase</keyword>
<evidence type="ECO:0000313" key="6">
    <source>
        <dbReference type="EMBL" id="WIM94400.1"/>
    </source>
</evidence>
<feature type="domain" description="TauD/TfdA-like" evidence="5">
    <location>
        <begin position="44"/>
        <end position="335"/>
    </location>
</feature>
<dbReference type="InterPro" id="IPR050411">
    <property type="entry name" value="AlphaKG_dependent_hydroxylases"/>
</dbReference>
<sequence length="350" mass="38637">MTTNLSRRPGPGQIRRRSVAVAAATAVTVDTPAEPGRPIVVSTRDANVDLATWLGDNRDQLRALLHDRGAVLFQGFGVSGAEELERLVLAVSPEAMNYVYGSTPRSREMRQVYTSTEYPADQTIPQHNELAYARNWPMRLWFLSHRAAETGGATPVADSRRVYERIPAEVRDRFAEQGVMYLRNYGAGLDLSWQQTFETEDPAEVERFCAESGIEYTWLPDGRLRTTQVAQGVVRHPVTGETCWFNQAHLFHTSSLPAEVRGTLLDSLDPLDLPRNALYGDGTPIEDEVIAGIHAAFEAETVAEPWRDGDVMLIDNVLVSHGRQPYTGPRKVLVAMAEPGSADLPGASGR</sequence>
<organism evidence="6 7">
    <name type="scientific">Actinoplanes oblitus</name>
    <dbReference type="NCBI Taxonomy" id="3040509"/>
    <lineage>
        <taxon>Bacteria</taxon>
        <taxon>Bacillati</taxon>
        <taxon>Actinomycetota</taxon>
        <taxon>Actinomycetes</taxon>
        <taxon>Micromonosporales</taxon>
        <taxon>Micromonosporaceae</taxon>
        <taxon>Actinoplanes</taxon>
    </lineage>
</organism>
<keyword evidence="2" id="KW-0560">Oxidoreductase</keyword>
<dbReference type="PANTHER" id="PTHR10696">
    <property type="entry name" value="GAMMA-BUTYROBETAINE HYDROXYLASE-RELATED"/>
    <property type="match status" value="1"/>
</dbReference>
<keyword evidence="3" id="KW-0408">Iron</keyword>
<dbReference type="EMBL" id="CP126980">
    <property type="protein sequence ID" value="WIM94400.1"/>
    <property type="molecule type" value="Genomic_DNA"/>
</dbReference>
<dbReference type="InterPro" id="IPR003819">
    <property type="entry name" value="TauD/TfdA-like"/>
</dbReference>
<comment type="cofactor">
    <cofactor evidence="1">
        <name>Fe(2+)</name>
        <dbReference type="ChEBI" id="CHEBI:29033"/>
    </cofactor>
</comment>
<reference evidence="6 7" key="1">
    <citation type="submission" date="2023-06" db="EMBL/GenBank/DDBJ databases">
        <authorList>
            <person name="Yushchuk O."/>
            <person name="Binda E."/>
            <person name="Ruckert-Reed C."/>
            <person name="Fedorenko V."/>
            <person name="Kalinowski J."/>
            <person name="Marinelli F."/>
        </authorList>
    </citation>
    <scope>NUCLEOTIDE SEQUENCE [LARGE SCALE GENOMIC DNA]</scope>
    <source>
        <strain evidence="6 7">NRRL 3884</strain>
    </source>
</reference>
<name>A0ABY8WBW1_9ACTN</name>
<dbReference type="Proteomes" id="UP001240150">
    <property type="component" value="Chromosome"/>
</dbReference>
<evidence type="ECO:0000256" key="4">
    <source>
        <dbReference type="ARBA" id="ARBA00023194"/>
    </source>
</evidence>
<proteinExistence type="predicted"/>